<dbReference type="Proteomes" id="UP000807769">
    <property type="component" value="Unassembled WGS sequence"/>
</dbReference>
<dbReference type="RefSeq" id="XP_041187469.1">
    <property type="nucleotide sequence ID" value="XM_041333509.1"/>
</dbReference>
<accession>A0A9P7J6Z9</accession>
<protein>
    <submittedName>
        <fullName evidence="1">Uncharacterized protein</fullName>
    </submittedName>
</protein>
<sequence length="303" mass="34313">MRHACTTLSNSKHIKSLVQMYMKMYMNQQATPNYIITSAKARSCTMGWVNTSAITQEILPSRFNYTTYDVRWAQDIINPKTPHCNIMLLKYNHDDGGHGGDFLFAKVISIHHINVVGMNAHKVTHGTLALWAVFISGLSKARMLSVLWTQELYLGHVILYQPLLEASRIQVKVEFPLLQGIGSNWLEYYINSTSFVDCDTMMHFHYGLGVGHLYFHNVRVVETPSSPISAQTLAQMVDKHLEARGSLGKATQWQALADEEDEEDHAGVEELDFFNNGLNASTESMINTLDEMFTTGHTFDYEN</sequence>
<proteinExistence type="predicted"/>
<dbReference type="GeneID" id="64627526"/>
<dbReference type="AlphaFoldDB" id="A0A9P7J6Z9"/>
<organism evidence="1 2">
    <name type="scientific">Suillus subaureus</name>
    <dbReference type="NCBI Taxonomy" id="48587"/>
    <lineage>
        <taxon>Eukaryota</taxon>
        <taxon>Fungi</taxon>
        <taxon>Dikarya</taxon>
        <taxon>Basidiomycota</taxon>
        <taxon>Agaricomycotina</taxon>
        <taxon>Agaricomycetes</taxon>
        <taxon>Agaricomycetidae</taxon>
        <taxon>Boletales</taxon>
        <taxon>Suillineae</taxon>
        <taxon>Suillaceae</taxon>
        <taxon>Suillus</taxon>
    </lineage>
</organism>
<dbReference type="EMBL" id="JABBWG010000050">
    <property type="protein sequence ID" value="KAG1805828.1"/>
    <property type="molecule type" value="Genomic_DNA"/>
</dbReference>
<gene>
    <name evidence="1" type="ORF">BJ212DRAFT_1303893</name>
</gene>
<comment type="caution">
    <text evidence="1">The sequence shown here is derived from an EMBL/GenBank/DDBJ whole genome shotgun (WGS) entry which is preliminary data.</text>
</comment>
<keyword evidence="2" id="KW-1185">Reference proteome</keyword>
<name>A0A9P7J6Z9_9AGAM</name>
<evidence type="ECO:0000313" key="1">
    <source>
        <dbReference type="EMBL" id="KAG1805828.1"/>
    </source>
</evidence>
<evidence type="ECO:0000313" key="2">
    <source>
        <dbReference type="Proteomes" id="UP000807769"/>
    </source>
</evidence>
<dbReference type="OrthoDB" id="2686612at2759"/>
<reference evidence="1" key="1">
    <citation type="journal article" date="2020" name="New Phytol.">
        <title>Comparative genomics reveals dynamic genome evolution in host specialist ectomycorrhizal fungi.</title>
        <authorList>
            <person name="Lofgren L.A."/>
            <person name="Nguyen N.H."/>
            <person name="Vilgalys R."/>
            <person name="Ruytinx J."/>
            <person name="Liao H.L."/>
            <person name="Branco S."/>
            <person name="Kuo A."/>
            <person name="LaButti K."/>
            <person name="Lipzen A."/>
            <person name="Andreopoulos W."/>
            <person name="Pangilinan J."/>
            <person name="Riley R."/>
            <person name="Hundley H."/>
            <person name="Na H."/>
            <person name="Barry K."/>
            <person name="Grigoriev I.V."/>
            <person name="Stajich J.E."/>
            <person name="Kennedy P.G."/>
        </authorList>
    </citation>
    <scope>NUCLEOTIDE SEQUENCE</scope>
    <source>
        <strain evidence="1">MN1</strain>
    </source>
</reference>